<keyword evidence="1" id="KW-0175">Coiled coil</keyword>
<dbReference type="EMBL" id="JBIMZQ010000008">
    <property type="protein sequence ID" value="KAL3669509.1"/>
    <property type="molecule type" value="Genomic_DNA"/>
</dbReference>
<evidence type="ECO:0000313" key="3">
    <source>
        <dbReference type="Proteomes" id="UP001632037"/>
    </source>
</evidence>
<feature type="coiled-coil region" evidence="1">
    <location>
        <begin position="77"/>
        <end position="104"/>
    </location>
</feature>
<reference evidence="2 3" key="1">
    <citation type="submission" date="2024-09" db="EMBL/GenBank/DDBJ databases">
        <title>Genome sequencing and assembly of Phytophthora oleae, isolate VK10A, causative agent of rot of olive drupes.</title>
        <authorList>
            <person name="Conti Taguali S."/>
            <person name="Riolo M."/>
            <person name="La Spada F."/>
            <person name="Cacciola S.O."/>
            <person name="Dionisio G."/>
        </authorList>
    </citation>
    <scope>NUCLEOTIDE SEQUENCE [LARGE SCALE GENOMIC DNA]</scope>
    <source>
        <strain evidence="2 3">VK10A</strain>
    </source>
</reference>
<gene>
    <name evidence="2" type="ORF">V7S43_004897</name>
</gene>
<proteinExistence type="predicted"/>
<keyword evidence="3" id="KW-1185">Reference proteome</keyword>
<dbReference type="Proteomes" id="UP001632037">
    <property type="component" value="Unassembled WGS sequence"/>
</dbReference>
<sequence length="120" mass="14057">MVTQETTREMSVHRGQAGYETSQQLNELARTSAAAHHIVVKEIDQVRQQQGEIAAKTSDLQQQQDIRKHIDEQRQYIEEQFRLLKAEEEAIGRQERQIEDLVEAIRPHIKARRGLFAERR</sequence>
<accession>A0ABD3FT98</accession>
<organism evidence="2 3">
    <name type="scientific">Phytophthora oleae</name>
    <dbReference type="NCBI Taxonomy" id="2107226"/>
    <lineage>
        <taxon>Eukaryota</taxon>
        <taxon>Sar</taxon>
        <taxon>Stramenopiles</taxon>
        <taxon>Oomycota</taxon>
        <taxon>Peronosporomycetes</taxon>
        <taxon>Peronosporales</taxon>
        <taxon>Peronosporaceae</taxon>
        <taxon>Phytophthora</taxon>
    </lineage>
</organism>
<evidence type="ECO:0000313" key="2">
    <source>
        <dbReference type="EMBL" id="KAL3669509.1"/>
    </source>
</evidence>
<comment type="caution">
    <text evidence="2">The sequence shown here is derived from an EMBL/GenBank/DDBJ whole genome shotgun (WGS) entry which is preliminary data.</text>
</comment>
<protein>
    <recommendedName>
        <fullName evidence="4">t-SNARE coiled-coil homology domain-containing protein</fullName>
    </recommendedName>
</protein>
<evidence type="ECO:0000256" key="1">
    <source>
        <dbReference type="SAM" id="Coils"/>
    </source>
</evidence>
<name>A0ABD3FT98_9STRA</name>
<evidence type="ECO:0008006" key="4">
    <source>
        <dbReference type="Google" id="ProtNLM"/>
    </source>
</evidence>
<dbReference type="AlphaFoldDB" id="A0ABD3FT98"/>